<dbReference type="PANTHER" id="PTHR32552">
    <property type="entry name" value="FERRICHROME IRON RECEPTOR-RELATED"/>
    <property type="match status" value="1"/>
</dbReference>
<keyword evidence="5" id="KW-0812">Transmembrane</keyword>
<keyword evidence="11" id="KW-0732">Signal</keyword>
<keyword evidence="13" id="KW-0675">Receptor</keyword>
<keyword evidence="6" id="KW-0408">Iron</keyword>
<feature type="domain" description="TonB-dependent receptor plug" evidence="12">
    <location>
        <begin position="48"/>
        <end position="154"/>
    </location>
</feature>
<dbReference type="PROSITE" id="PS00430">
    <property type="entry name" value="TONB_DEPENDENT_REC_1"/>
    <property type="match status" value="1"/>
</dbReference>
<dbReference type="PANTHER" id="PTHR32552:SF81">
    <property type="entry name" value="TONB-DEPENDENT OUTER MEMBRANE RECEPTOR"/>
    <property type="match status" value="1"/>
</dbReference>
<evidence type="ECO:0000256" key="8">
    <source>
        <dbReference type="ARBA" id="ARBA00023077"/>
    </source>
</evidence>
<evidence type="ECO:0000256" key="10">
    <source>
        <dbReference type="ARBA" id="ARBA00023237"/>
    </source>
</evidence>
<keyword evidence="7" id="KW-0406">Ion transport</keyword>
<evidence type="ECO:0000256" key="11">
    <source>
        <dbReference type="SAM" id="SignalP"/>
    </source>
</evidence>
<evidence type="ECO:0000256" key="6">
    <source>
        <dbReference type="ARBA" id="ARBA00023004"/>
    </source>
</evidence>
<protein>
    <submittedName>
        <fullName evidence="13">TonB-dependent receptor</fullName>
    </submittedName>
</protein>
<dbReference type="EMBL" id="BAAADD010000010">
    <property type="protein sequence ID" value="GAA0583757.1"/>
    <property type="molecule type" value="Genomic_DNA"/>
</dbReference>
<dbReference type="InterPro" id="IPR036942">
    <property type="entry name" value="Beta-barrel_TonB_sf"/>
</dbReference>
<accession>A0ABN1F6W1</accession>
<comment type="caution">
    <text evidence="13">The sequence shown here is derived from an EMBL/GenBank/DDBJ whole genome shotgun (WGS) entry which is preliminary data.</text>
</comment>
<feature type="chain" id="PRO_5045472752" evidence="11">
    <location>
        <begin position="24"/>
        <end position="829"/>
    </location>
</feature>
<evidence type="ECO:0000256" key="7">
    <source>
        <dbReference type="ARBA" id="ARBA00023065"/>
    </source>
</evidence>
<dbReference type="InterPro" id="IPR010916">
    <property type="entry name" value="TonB_box_CS"/>
</dbReference>
<dbReference type="InterPro" id="IPR039426">
    <property type="entry name" value="TonB-dep_rcpt-like"/>
</dbReference>
<reference evidence="13 14" key="1">
    <citation type="journal article" date="2019" name="Int. J. Syst. Evol. Microbiol.">
        <title>The Global Catalogue of Microorganisms (GCM) 10K type strain sequencing project: providing services to taxonomists for standard genome sequencing and annotation.</title>
        <authorList>
            <consortium name="The Broad Institute Genomics Platform"/>
            <consortium name="The Broad Institute Genome Sequencing Center for Infectious Disease"/>
            <person name="Wu L."/>
            <person name="Ma J."/>
        </authorList>
    </citation>
    <scope>NUCLEOTIDE SEQUENCE [LARGE SCALE GENOMIC DNA]</scope>
    <source>
        <strain evidence="13 14">JCM 15089</strain>
    </source>
</reference>
<organism evidence="13 14">
    <name type="scientific">Rhizomicrobium electricum</name>
    <dbReference type="NCBI Taxonomy" id="480070"/>
    <lineage>
        <taxon>Bacteria</taxon>
        <taxon>Pseudomonadati</taxon>
        <taxon>Pseudomonadota</taxon>
        <taxon>Alphaproteobacteria</taxon>
        <taxon>Micropepsales</taxon>
        <taxon>Micropepsaceae</taxon>
        <taxon>Rhizomicrobium</taxon>
    </lineage>
</organism>
<dbReference type="Proteomes" id="UP001499951">
    <property type="component" value="Unassembled WGS sequence"/>
</dbReference>
<comment type="subcellular location">
    <subcellularLocation>
        <location evidence="1">Cell outer membrane</location>
        <topology evidence="1">Multi-pass membrane protein</topology>
    </subcellularLocation>
</comment>
<feature type="signal peptide" evidence="11">
    <location>
        <begin position="1"/>
        <end position="23"/>
    </location>
</feature>
<dbReference type="RefSeq" id="WP_166937102.1">
    <property type="nucleotide sequence ID" value="NZ_BAAADD010000010.1"/>
</dbReference>
<keyword evidence="9" id="KW-0472">Membrane</keyword>
<evidence type="ECO:0000256" key="5">
    <source>
        <dbReference type="ARBA" id="ARBA00022692"/>
    </source>
</evidence>
<name>A0ABN1F6W1_9PROT</name>
<keyword evidence="4" id="KW-0410">Iron transport</keyword>
<keyword evidence="2" id="KW-0813">Transport</keyword>
<sequence>MKTYALLLSASALAINWAGSAWAQTNKNEDAQMLETVTVTAQRRSENLMQTSISASVITGEQLSNKSVVKVDDLQFVAPQITINNFGQGINFNIRGIGKGEHNTATLSGVITYRDGTPTFPGYITEEPYYDIAAIEVLRGPQGTFVGQNATGGAVFVTTNNPNVGGSYDGYVMANVGTYGDVGAQGAVNIPISDTFAARVAAYVERRDPFYEVTNNGANYKGLSALQHVAGRLSLLWKPNDRWSILFKTDVGYLDNGGYAAGPYYNLCRNYTPATYIAANNNSTIVGSPYAIGCNSTTPNPQYTGDPLKFTANDTNKGLDKFTRSNLKIDYTLGDGTVIRSITSYQIGSTMYQTDLDGTDNGSLITYFDTATSSRRKNVLWYDRVNESIWTQEINIISPSDQRVTWVLGAFAQADRYNYPKPWSLVVDTPAGAVPHGDPLDGVPATPTQFKMQGSNPQAAWAVFGQIKSKLIWGLDAEFGFRWSTQRTKNDLDITQADSPIDPATHQPIPLLSRQSTKSYSFDYKAALNWTINENHYVYGFVATGYKPGGLNVPITAASQDTKTGTPPFGPERVMSYEAGYKGVWLDGHLRAQVDAYYNTYDHFQVSIGYPDYPTIFYEKNTTNSTIMYGYEAEFEAIFGNLSINAGLGWLHSSVGEFWTTDPRAPSVYNTTFGALPLPCDPVTGPNFQAYQAYYGAYGIADGWRSFDHLGNSTCHNLKGHPQSMAPSLTANIGVEYKFDIGGGDALTPRISYSHTGPQWATLFDNRNYGDRIGVRNLINAQLSWQHGEYIVTAYGTNLTDSHYVAAMNANLAWGGPPRQYGIRLLKVF</sequence>
<proteinExistence type="predicted"/>
<evidence type="ECO:0000313" key="14">
    <source>
        <dbReference type="Proteomes" id="UP001499951"/>
    </source>
</evidence>
<evidence type="ECO:0000256" key="1">
    <source>
        <dbReference type="ARBA" id="ARBA00004571"/>
    </source>
</evidence>
<evidence type="ECO:0000256" key="9">
    <source>
        <dbReference type="ARBA" id="ARBA00023136"/>
    </source>
</evidence>
<evidence type="ECO:0000259" key="12">
    <source>
        <dbReference type="Pfam" id="PF07715"/>
    </source>
</evidence>
<dbReference type="Pfam" id="PF07715">
    <property type="entry name" value="Plug"/>
    <property type="match status" value="1"/>
</dbReference>
<gene>
    <name evidence="13" type="ORF">GCM10008942_35850</name>
</gene>
<keyword evidence="8" id="KW-0798">TonB box</keyword>
<dbReference type="Gene3D" id="2.40.170.20">
    <property type="entry name" value="TonB-dependent receptor, beta-barrel domain"/>
    <property type="match status" value="1"/>
</dbReference>
<dbReference type="InterPro" id="IPR012910">
    <property type="entry name" value="Plug_dom"/>
</dbReference>
<dbReference type="SUPFAM" id="SSF56935">
    <property type="entry name" value="Porins"/>
    <property type="match status" value="1"/>
</dbReference>
<keyword evidence="14" id="KW-1185">Reference proteome</keyword>
<evidence type="ECO:0000256" key="2">
    <source>
        <dbReference type="ARBA" id="ARBA00022448"/>
    </source>
</evidence>
<keyword evidence="3" id="KW-1134">Transmembrane beta strand</keyword>
<keyword evidence="10" id="KW-0998">Cell outer membrane</keyword>
<evidence type="ECO:0000256" key="4">
    <source>
        <dbReference type="ARBA" id="ARBA00022496"/>
    </source>
</evidence>
<evidence type="ECO:0000256" key="3">
    <source>
        <dbReference type="ARBA" id="ARBA00022452"/>
    </source>
</evidence>
<evidence type="ECO:0000313" key="13">
    <source>
        <dbReference type="EMBL" id="GAA0583757.1"/>
    </source>
</evidence>